<proteinExistence type="predicted"/>
<feature type="transmembrane region" description="Helical" evidence="2">
    <location>
        <begin position="643"/>
        <end position="667"/>
    </location>
</feature>
<keyword evidence="5" id="KW-1185">Reference proteome</keyword>
<keyword evidence="2" id="KW-0472">Membrane</keyword>
<dbReference type="SMART" id="SM00181">
    <property type="entry name" value="EGF"/>
    <property type="match status" value="1"/>
</dbReference>
<evidence type="ECO:0000256" key="2">
    <source>
        <dbReference type="SAM" id="Phobius"/>
    </source>
</evidence>
<sequence>EHFWAIGSAPKGTDLQPWTSVGALPSGTNSQLVLTNGRKYFVSVRSVNNAGLATTYYDKIGLTVMTDPPELGNINASLVGVKDFDFLKVLHQQRRRPARRHSTVYSCAKDERVGCGTIYIKLHACTKAYVCANRTLSKQTIVPDESLVLQISSLKTQALPVEFRDADRLDMPEVKVIGSYPNGTSLYFEKLTDERTKADYDSSAASHYKPYIVHPEWTKHRTGRLLTRRIREFGTTFAISPIGRATIELQVARSQQLTGVNAAKRRTRRDAAEDETVDSLYWDADEQLWQLAGVFDTAATAGLPVSLGQERMFAMGSISKQPFNSAPVIQSELTGSLTVRDDVVVEFKRQLLAVDPEDDPVVWELRGDAKFGQASLSADGLLVYRPSYTVDELEWTERLPLVVTDQPPAGVPAKQARGVFQLSVSGGQFRTDIYFVRDGTALKGPVREVIKQEETDMRGIRFAISCATSVRATAKLSLRSPGGHELSMLSSSAQPPAGIDNLPKEAKWLTNVYEFRPKGRGHGRFSFEFAGVFELNGSVRGSDTAEVTVALLAMPCQNNGTCRGPEWDPDCSDVRRADGYEGYWCRCPVGWLGDRCELADPCALLRCDPAAGLQSWRRRQRLLHLPPGGDCETPPPGISLMDWLVPTLIALGVALVLAGAIIGAVMLRSRLRERGKRLSGQRGAQEMTERPTSSQQGSERAENTAQDADIEEVETAIDGSTDAGGGGWARGAPPCPSSRRGTRTRR</sequence>
<evidence type="ECO:0000313" key="5">
    <source>
        <dbReference type="Proteomes" id="UP000095280"/>
    </source>
</evidence>
<evidence type="ECO:0000259" key="3">
    <source>
        <dbReference type="PROSITE" id="PS00022"/>
    </source>
</evidence>
<dbReference type="PROSITE" id="PS00022">
    <property type="entry name" value="EGF_1"/>
    <property type="match status" value="1"/>
</dbReference>
<feature type="compositionally biased region" description="Polar residues" evidence="1">
    <location>
        <begin position="690"/>
        <end position="706"/>
    </location>
</feature>
<reference evidence="6" key="1">
    <citation type="submission" date="2016-11" db="UniProtKB">
        <authorList>
            <consortium name="WormBaseParasite"/>
        </authorList>
    </citation>
    <scope>IDENTIFICATION</scope>
</reference>
<evidence type="ECO:0000313" key="6">
    <source>
        <dbReference type="WBParaSite" id="maker-unitig_45936-snap-gene-0.3-mRNA-1"/>
    </source>
</evidence>
<dbReference type="Gene3D" id="2.10.25.10">
    <property type="entry name" value="Laminin"/>
    <property type="match status" value="1"/>
</dbReference>
<evidence type="ECO:0000259" key="4">
    <source>
        <dbReference type="PROSITE" id="PS01186"/>
    </source>
</evidence>
<name>A0A1I8FS96_9PLAT</name>
<dbReference type="AlphaFoldDB" id="A0A1I8FS96"/>
<evidence type="ECO:0000256" key="1">
    <source>
        <dbReference type="SAM" id="MobiDB-lite"/>
    </source>
</evidence>
<feature type="domain" description="EGF-like" evidence="3 4">
    <location>
        <begin position="585"/>
        <end position="596"/>
    </location>
</feature>
<protein>
    <submittedName>
        <fullName evidence="6">EGF-like domain-containing protein</fullName>
    </submittedName>
</protein>
<keyword evidence="2" id="KW-1133">Transmembrane helix</keyword>
<dbReference type="WBParaSite" id="maker-unitig_45936-snap-gene-0.3-mRNA-1">
    <property type="protein sequence ID" value="maker-unitig_45936-snap-gene-0.3-mRNA-1"/>
    <property type="gene ID" value="maker-unitig_45936-snap-gene-0.3"/>
</dbReference>
<dbReference type="FunFam" id="2.10.25.10:FF:001123">
    <property type="entry name" value="Uncharacterized protein"/>
    <property type="match status" value="1"/>
</dbReference>
<accession>A0A1I8FS96</accession>
<dbReference type="PROSITE" id="PS01186">
    <property type="entry name" value="EGF_2"/>
    <property type="match status" value="1"/>
</dbReference>
<feature type="region of interest" description="Disordered" evidence="1">
    <location>
        <begin position="675"/>
        <end position="746"/>
    </location>
</feature>
<organism evidence="5 6">
    <name type="scientific">Macrostomum lignano</name>
    <dbReference type="NCBI Taxonomy" id="282301"/>
    <lineage>
        <taxon>Eukaryota</taxon>
        <taxon>Metazoa</taxon>
        <taxon>Spiralia</taxon>
        <taxon>Lophotrochozoa</taxon>
        <taxon>Platyhelminthes</taxon>
        <taxon>Rhabditophora</taxon>
        <taxon>Macrostomorpha</taxon>
        <taxon>Macrostomida</taxon>
        <taxon>Macrostomidae</taxon>
        <taxon>Macrostomum</taxon>
    </lineage>
</organism>
<dbReference type="Proteomes" id="UP000095280">
    <property type="component" value="Unplaced"/>
</dbReference>
<dbReference type="InterPro" id="IPR000742">
    <property type="entry name" value="EGF"/>
</dbReference>
<dbReference type="CDD" id="cd00054">
    <property type="entry name" value="EGF_CA"/>
    <property type="match status" value="1"/>
</dbReference>
<keyword evidence="2" id="KW-0812">Transmembrane</keyword>